<keyword evidence="1" id="KW-0560">Oxidoreductase</keyword>
<organism evidence="1 2">
    <name type="scientific">Rhizobium indigoferae</name>
    <dbReference type="NCBI Taxonomy" id="158891"/>
    <lineage>
        <taxon>Bacteria</taxon>
        <taxon>Pseudomonadati</taxon>
        <taxon>Pseudomonadota</taxon>
        <taxon>Alphaproteobacteria</taxon>
        <taxon>Hyphomicrobiales</taxon>
        <taxon>Rhizobiaceae</taxon>
        <taxon>Rhizobium/Agrobacterium group</taxon>
        <taxon>Rhizobium</taxon>
    </lineage>
</organism>
<keyword evidence="1" id="KW-0614">Plasmid</keyword>
<sequence length="103" mass="11361">MTRVAIYVELKAKLGREEEVAAFLKSAQGLVLLEPLTVAWYAIRFDHSTFAIFDAFDGEEGRQAHLQGAVAAALVARYDKLFDGPLEIRQPVVLADRTPTKAS</sequence>
<evidence type="ECO:0000313" key="2">
    <source>
        <dbReference type="Proteomes" id="UP001322785"/>
    </source>
</evidence>
<name>A0ABZ1DUX5_9HYPH</name>
<dbReference type="RefSeq" id="WP_193443197.1">
    <property type="nucleotide sequence ID" value="NZ_BSOQ01000003.1"/>
</dbReference>
<proteinExistence type="predicted"/>
<reference evidence="1 2" key="1">
    <citation type="submission" date="2023-12" db="EMBL/GenBank/DDBJ databases">
        <authorList>
            <person name="Menendez E."/>
            <person name="Kaur S."/>
            <person name="Flores-Felix J.D."/>
            <person name="diCenzo G.C."/>
            <person name="Peix A."/>
            <person name="Velazquez E."/>
        </authorList>
    </citation>
    <scope>NUCLEOTIDE SEQUENCE [LARGE SCALE GENOMIC DNA]</scope>
    <source>
        <strain evidence="1 2">CIP 108029</strain>
        <plasmid evidence="1 2">pRinCIP108029d</plasmid>
    </source>
</reference>
<dbReference type="Proteomes" id="UP001322785">
    <property type="component" value="Plasmid pRinCIP108029d"/>
</dbReference>
<accession>A0ABZ1DUX5</accession>
<geneLocation type="plasmid" evidence="1 2">
    <name>pRinCIP108029d</name>
</geneLocation>
<dbReference type="GO" id="GO:0004497">
    <property type="term" value="F:monooxygenase activity"/>
    <property type="evidence" value="ECO:0007669"/>
    <property type="project" value="UniProtKB-KW"/>
</dbReference>
<protein>
    <submittedName>
        <fullName evidence="1">Antibiotic biosynthesis monooxygenase</fullName>
    </submittedName>
</protein>
<gene>
    <name evidence="1" type="ORF">U5G49_006421</name>
</gene>
<dbReference type="EMBL" id="CP140637">
    <property type="protein sequence ID" value="WRW39350.1"/>
    <property type="molecule type" value="Genomic_DNA"/>
</dbReference>
<keyword evidence="2" id="KW-1185">Reference proteome</keyword>
<dbReference type="SUPFAM" id="SSF54909">
    <property type="entry name" value="Dimeric alpha+beta barrel"/>
    <property type="match status" value="1"/>
</dbReference>
<dbReference type="InterPro" id="IPR011008">
    <property type="entry name" value="Dimeric_a/b-barrel"/>
</dbReference>
<evidence type="ECO:0000313" key="1">
    <source>
        <dbReference type="EMBL" id="WRW39350.1"/>
    </source>
</evidence>
<keyword evidence="1" id="KW-0503">Monooxygenase</keyword>
<dbReference type="Gene3D" id="3.30.70.100">
    <property type="match status" value="1"/>
</dbReference>